<dbReference type="InterPro" id="IPR009003">
    <property type="entry name" value="Peptidase_S1_PA"/>
</dbReference>
<dbReference type="Proteomes" id="UP000239907">
    <property type="component" value="Unassembled WGS sequence"/>
</dbReference>
<dbReference type="InterPro" id="IPR001478">
    <property type="entry name" value="PDZ"/>
</dbReference>
<comment type="caution">
    <text evidence="3">The sequence shown here is derived from an EMBL/GenBank/DDBJ whole genome shotgun (WGS) entry which is preliminary data.</text>
</comment>
<dbReference type="Pfam" id="PF13365">
    <property type="entry name" value="Trypsin_2"/>
    <property type="match status" value="1"/>
</dbReference>
<dbReference type="InterPro" id="IPR036034">
    <property type="entry name" value="PDZ_sf"/>
</dbReference>
<name>A0A2S7U0U3_9BACT</name>
<evidence type="ECO:0000313" key="4">
    <source>
        <dbReference type="Proteomes" id="UP000239907"/>
    </source>
</evidence>
<dbReference type="Gene3D" id="2.30.42.10">
    <property type="match status" value="1"/>
</dbReference>
<sequence>MLIWAQPSLPSDERTNGKEVRAAFSEQCAAIQKCSAVIYDGWRNFNYGIVVSEDGYILVKASELEQRTDLAVRIGETKYTEVKVVATDPHWDVALLKVDADGVSPVVWAESSDLPQGSWVVANGASSRSLRRVNVGIISAESREVKGRAPAVIGVTFKPDKDSLEIHVVSPDTGAEKAGLKAGDIIKKFGGDEVTTRDSLIDRIRDFMAGEKVPIEFERDGELLKADVELMPRDKAYKERKSRNDQMSGDYSKRRDSFPRVLQTDIPFSARTIGGPLLNLDGECVGMNIARANRAESFAIPAKELREVLKKLMKTAR</sequence>
<comment type="similarity">
    <text evidence="1">Belongs to the peptidase S1C family.</text>
</comment>
<dbReference type="SUPFAM" id="SSF50494">
    <property type="entry name" value="Trypsin-like serine proteases"/>
    <property type="match status" value="1"/>
</dbReference>
<gene>
    <name evidence="3" type="ORF">BSZ32_04350</name>
</gene>
<dbReference type="PANTHER" id="PTHR22939:SF129">
    <property type="entry name" value="SERINE PROTEASE HTRA2, MITOCHONDRIAL"/>
    <property type="match status" value="1"/>
</dbReference>
<dbReference type="Gene3D" id="2.40.10.120">
    <property type="match status" value="1"/>
</dbReference>
<dbReference type="InterPro" id="IPR043504">
    <property type="entry name" value="Peptidase_S1_PA_chymotrypsin"/>
</dbReference>
<dbReference type="Gene3D" id="2.40.10.10">
    <property type="entry name" value="Trypsin-like serine proteases"/>
    <property type="match status" value="1"/>
</dbReference>
<evidence type="ECO:0000313" key="3">
    <source>
        <dbReference type="EMBL" id="PQJ27803.1"/>
    </source>
</evidence>
<dbReference type="PANTHER" id="PTHR22939">
    <property type="entry name" value="SERINE PROTEASE FAMILY S1C HTRA-RELATED"/>
    <property type="match status" value="1"/>
</dbReference>
<feature type="domain" description="PDZ" evidence="2">
    <location>
        <begin position="151"/>
        <end position="221"/>
    </location>
</feature>
<reference evidence="3 4" key="1">
    <citation type="submission" date="2016-12" db="EMBL/GenBank/DDBJ databases">
        <title>Study of bacterial adaptation to deep sea.</title>
        <authorList>
            <person name="Song J."/>
            <person name="Yoshizawa S."/>
            <person name="Kogure K."/>
        </authorList>
    </citation>
    <scope>NUCLEOTIDE SEQUENCE [LARGE SCALE GENOMIC DNA]</scope>
    <source>
        <strain evidence="3 4">SAORIC-165</strain>
    </source>
</reference>
<dbReference type="AlphaFoldDB" id="A0A2S7U0U3"/>
<organism evidence="3 4">
    <name type="scientific">Rubritalea profundi</name>
    <dbReference type="NCBI Taxonomy" id="1658618"/>
    <lineage>
        <taxon>Bacteria</taxon>
        <taxon>Pseudomonadati</taxon>
        <taxon>Verrucomicrobiota</taxon>
        <taxon>Verrucomicrobiia</taxon>
        <taxon>Verrucomicrobiales</taxon>
        <taxon>Rubritaleaceae</taxon>
        <taxon>Rubritalea</taxon>
    </lineage>
</organism>
<protein>
    <recommendedName>
        <fullName evidence="2">PDZ domain-containing protein</fullName>
    </recommendedName>
</protein>
<dbReference type="EMBL" id="MQWA01000001">
    <property type="protein sequence ID" value="PQJ27803.1"/>
    <property type="molecule type" value="Genomic_DNA"/>
</dbReference>
<dbReference type="SUPFAM" id="SSF50156">
    <property type="entry name" value="PDZ domain-like"/>
    <property type="match status" value="1"/>
</dbReference>
<evidence type="ECO:0000256" key="1">
    <source>
        <dbReference type="ARBA" id="ARBA00010541"/>
    </source>
</evidence>
<evidence type="ECO:0000259" key="2">
    <source>
        <dbReference type="SMART" id="SM00228"/>
    </source>
</evidence>
<accession>A0A2S7U0U3</accession>
<keyword evidence="4" id="KW-1185">Reference proteome</keyword>
<dbReference type="SMART" id="SM00228">
    <property type="entry name" value="PDZ"/>
    <property type="match status" value="1"/>
</dbReference>
<proteinExistence type="inferred from homology"/>
<dbReference type="Pfam" id="PF13180">
    <property type="entry name" value="PDZ_2"/>
    <property type="match status" value="1"/>
</dbReference>